<organism evidence="7">
    <name type="scientific">viral metagenome</name>
    <dbReference type="NCBI Taxonomy" id="1070528"/>
    <lineage>
        <taxon>unclassified sequences</taxon>
        <taxon>metagenomes</taxon>
        <taxon>organismal metagenomes</taxon>
    </lineage>
</organism>
<evidence type="ECO:0000256" key="5">
    <source>
        <dbReference type="SAM" id="Phobius"/>
    </source>
</evidence>
<dbReference type="GO" id="GO:0016020">
    <property type="term" value="C:membrane"/>
    <property type="evidence" value="ECO:0007669"/>
    <property type="project" value="UniProtKB-SubCell"/>
</dbReference>
<accession>A0A6C0HH89</accession>
<dbReference type="EMBL" id="MN739955">
    <property type="protein sequence ID" value="QHT79824.1"/>
    <property type="molecule type" value="Genomic_DNA"/>
</dbReference>
<feature type="transmembrane region" description="Helical" evidence="5">
    <location>
        <begin position="99"/>
        <end position="120"/>
    </location>
</feature>
<feature type="transmembrane region" description="Helical" evidence="5">
    <location>
        <begin position="170"/>
        <end position="189"/>
    </location>
</feature>
<keyword evidence="2 5" id="KW-0812">Transmembrane</keyword>
<keyword evidence="4 5" id="KW-0472">Membrane</keyword>
<proteinExistence type="predicted"/>
<dbReference type="InterPro" id="IPR006634">
    <property type="entry name" value="TLC-dom"/>
</dbReference>
<evidence type="ECO:0000259" key="6">
    <source>
        <dbReference type="PROSITE" id="PS50922"/>
    </source>
</evidence>
<evidence type="ECO:0000256" key="2">
    <source>
        <dbReference type="ARBA" id="ARBA00022692"/>
    </source>
</evidence>
<evidence type="ECO:0000256" key="4">
    <source>
        <dbReference type="ARBA" id="ARBA00023136"/>
    </source>
</evidence>
<keyword evidence="3 5" id="KW-1133">Transmembrane helix</keyword>
<feature type="transmembrane region" description="Helical" evidence="5">
    <location>
        <begin position="132"/>
        <end position="150"/>
    </location>
</feature>
<reference evidence="7" key="1">
    <citation type="journal article" date="2020" name="Nature">
        <title>Giant virus diversity and host interactions through global metagenomics.</title>
        <authorList>
            <person name="Schulz F."/>
            <person name="Roux S."/>
            <person name="Paez-Espino D."/>
            <person name="Jungbluth S."/>
            <person name="Walsh D.A."/>
            <person name="Denef V.J."/>
            <person name="McMahon K.D."/>
            <person name="Konstantinidis K.T."/>
            <person name="Eloe-Fadrosh E.A."/>
            <person name="Kyrpides N.C."/>
            <person name="Woyke T."/>
        </authorList>
    </citation>
    <scope>NUCLEOTIDE SEQUENCE</scope>
    <source>
        <strain evidence="7">GVMAG-M-3300023184-105</strain>
    </source>
</reference>
<sequence length="203" mass="23899">MSISLENTPRKYLIDSKTLLNYQNRALFCISILSTITCIHYDYTKSPTMIIACLNIISVYCCIDIFLIKEISSKLHHLFGIFLVIYMYKTNVSPSDFPLIGYIFCKTEVSSIFLVLKYWLDRKTVIYKINLAAFYLSFLKMRVIDFYSIVSPDSAIYIVDKKYSNNTYMSYMLIGSMYGFYALYIYWFIQINMVLYKTINAKR</sequence>
<evidence type="ECO:0000256" key="3">
    <source>
        <dbReference type="ARBA" id="ARBA00022989"/>
    </source>
</evidence>
<evidence type="ECO:0000256" key="1">
    <source>
        <dbReference type="ARBA" id="ARBA00004141"/>
    </source>
</evidence>
<evidence type="ECO:0000313" key="7">
    <source>
        <dbReference type="EMBL" id="QHT79824.1"/>
    </source>
</evidence>
<name>A0A6C0HH89_9ZZZZ</name>
<feature type="domain" description="TLC" evidence="6">
    <location>
        <begin position="1"/>
        <end position="200"/>
    </location>
</feature>
<comment type="subcellular location">
    <subcellularLocation>
        <location evidence="1">Membrane</location>
        <topology evidence="1">Multi-pass membrane protein</topology>
    </subcellularLocation>
</comment>
<feature type="transmembrane region" description="Helical" evidence="5">
    <location>
        <begin position="49"/>
        <end position="68"/>
    </location>
</feature>
<dbReference type="AlphaFoldDB" id="A0A6C0HH89"/>
<protein>
    <recommendedName>
        <fullName evidence="6">TLC domain-containing protein</fullName>
    </recommendedName>
</protein>
<dbReference type="PROSITE" id="PS50922">
    <property type="entry name" value="TLC"/>
    <property type="match status" value="1"/>
</dbReference>